<name>A0AA36GLV8_CYLNA</name>
<keyword evidence="2" id="KW-1185">Reference proteome</keyword>
<evidence type="ECO:0000313" key="1">
    <source>
        <dbReference type="EMBL" id="CAJ0594497.1"/>
    </source>
</evidence>
<accession>A0AA36GLV8</accession>
<sequence length="345" mass="39283">MQLWEYDCGKPIINASVLCGWNLLFTTWKASQQVRVIQQCVSVVDRHWSVSSKAETRKFDATKLPPLAVSVFVRHYLKGEHVVENLSLRDTAAVVHLAQIIGSSTLLSRICRTLETIAAQSDRDLCLCYVISYACQLPISRQFAIMIRKKFDAIQSTLRKSVEDPEMLVPLLESCDILTSSERNVALFAIDWSFFHKASSQQCLRLLNCVRKSFLSSEDTDKLATYVRLCDNDEICVAWMAYVTNPNSKLCWNTGHIMDKMPRCGAGPYGTQTSPAKGLAPQDRHTIPSVETRRRIQELRRSPSLPPRRDLQWGPQRIRRSTIVKTALTKGFSELRAMFRRNTNK</sequence>
<dbReference type="AlphaFoldDB" id="A0AA36GLV8"/>
<evidence type="ECO:0008006" key="3">
    <source>
        <dbReference type="Google" id="ProtNLM"/>
    </source>
</evidence>
<reference evidence="1" key="1">
    <citation type="submission" date="2023-07" db="EMBL/GenBank/DDBJ databases">
        <authorList>
            <consortium name="CYATHOMIX"/>
        </authorList>
    </citation>
    <scope>NUCLEOTIDE SEQUENCE</scope>
    <source>
        <strain evidence="1">N/A</strain>
    </source>
</reference>
<evidence type="ECO:0000313" key="2">
    <source>
        <dbReference type="Proteomes" id="UP001176961"/>
    </source>
</evidence>
<organism evidence="1 2">
    <name type="scientific">Cylicocyclus nassatus</name>
    <name type="common">Nematode worm</name>
    <dbReference type="NCBI Taxonomy" id="53992"/>
    <lineage>
        <taxon>Eukaryota</taxon>
        <taxon>Metazoa</taxon>
        <taxon>Ecdysozoa</taxon>
        <taxon>Nematoda</taxon>
        <taxon>Chromadorea</taxon>
        <taxon>Rhabditida</taxon>
        <taxon>Rhabditina</taxon>
        <taxon>Rhabditomorpha</taxon>
        <taxon>Strongyloidea</taxon>
        <taxon>Strongylidae</taxon>
        <taxon>Cylicocyclus</taxon>
    </lineage>
</organism>
<proteinExistence type="predicted"/>
<protein>
    <recommendedName>
        <fullName evidence="3">BACK domain-containing protein</fullName>
    </recommendedName>
</protein>
<dbReference type="Proteomes" id="UP001176961">
    <property type="component" value="Unassembled WGS sequence"/>
</dbReference>
<gene>
    <name evidence="1" type="ORF">CYNAS_LOCUS6480</name>
</gene>
<comment type="caution">
    <text evidence="1">The sequence shown here is derived from an EMBL/GenBank/DDBJ whole genome shotgun (WGS) entry which is preliminary data.</text>
</comment>
<dbReference type="EMBL" id="CATQJL010000112">
    <property type="protein sequence ID" value="CAJ0594497.1"/>
    <property type="molecule type" value="Genomic_DNA"/>
</dbReference>